<feature type="region of interest" description="Disordered" evidence="1">
    <location>
        <begin position="52"/>
        <end position="86"/>
    </location>
</feature>
<evidence type="ECO:0000313" key="3">
    <source>
        <dbReference type="Proteomes" id="UP000499080"/>
    </source>
</evidence>
<dbReference type="EMBL" id="BGPR01000752">
    <property type="protein sequence ID" value="GBM34133.1"/>
    <property type="molecule type" value="Genomic_DNA"/>
</dbReference>
<gene>
    <name evidence="2" type="ORF">AVEN_243185_1</name>
</gene>
<accession>A0A4Y2EY20</accession>
<dbReference type="Proteomes" id="UP000499080">
    <property type="component" value="Unassembled WGS sequence"/>
</dbReference>
<feature type="compositionally biased region" description="Polar residues" evidence="1">
    <location>
        <begin position="66"/>
        <end position="76"/>
    </location>
</feature>
<reference evidence="2 3" key="1">
    <citation type="journal article" date="2019" name="Sci. Rep.">
        <title>Orb-weaving spider Araneus ventricosus genome elucidates the spidroin gene catalogue.</title>
        <authorList>
            <person name="Kono N."/>
            <person name="Nakamura H."/>
            <person name="Ohtoshi R."/>
            <person name="Moran D.A.P."/>
            <person name="Shinohara A."/>
            <person name="Yoshida Y."/>
            <person name="Fujiwara M."/>
            <person name="Mori M."/>
            <person name="Tomita M."/>
            <person name="Arakawa K."/>
        </authorList>
    </citation>
    <scope>NUCLEOTIDE SEQUENCE [LARGE SCALE GENOMIC DNA]</scope>
</reference>
<proteinExistence type="predicted"/>
<comment type="caution">
    <text evidence="2">The sequence shown here is derived from an EMBL/GenBank/DDBJ whole genome shotgun (WGS) entry which is preliminary data.</text>
</comment>
<name>A0A4Y2EY20_ARAVE</name>
<sequence length="86" mass="10043">MCLILQKSLTQLEEKVAKCLELTWRNIQQRMTISWFFPQELLKKIFCPKSDKMEDDEENDDHTDIPGSSTISSVPTGNLFKPFIHK</sequence>
<evidence type="ECO:0000313" key="2">
    <source>
        <dbReference type="EMBL" id="GBM34133.1"/>
    </source>
</evidence>
<protein>
    <submittedName>
        <fullName evidence="2">Uncharacterized protein</fullName>
    </submittedName>
</protein>
<evidence type="ECO:0000256" key="1">
    <source>
        <dbReference type="SAM" id="MobiDB-lite"/>
    </source>
</evidence>
<dbReference type="AlphaFoldDB" id="A0A4Y2EY20"/>
<organism evidence="2 3">
    <name type="scientific">Araneus ventricosus</name>
    <name type="common">Orbweaver spider</name>
    <name type="synonym">Epeira ventricosa</name>
    <dbReference type="NCBI Taxonomy" id="182803"/>
    <lineage>
        <taxon>Eukaryota</taxon>
        <taxon>Metazoa</taxon>
        <taxon>Ecdysozoa</taxon>
        <taxon>Arthropoda</taxon>
        <taxon>Chelicerata</taxon>
        <taxon>Arachnida</taxon>
        <taxon>Araneae</taxon>
        <taxon>Araneomorphae</taxon>
        <taxon>Entelegynae</taxon>
        <taxon>Araneoidea</taxon>
        <taxon>Araneidae</taxon>
        <taxon>Araneus</taxon>
    </lineage>
</organism>
<keyword evidence="3" id="KW-1185">Reference proteome</keyword>